<dbReference type="AlphaFoldDB" id="A0A3D8Y3A0"/>
<comment type="caution">
    <text evidence="2">The sequence shown here is derived from an EMBL/GenBank/DDBJ whole genome shotgun (WGS) entry which is preliminary data.</text>
</comment>
<dbReference type="OrthoDB" id="978586at2"/>
<gene>
    <name evidence="2" type="ORF">DSL64_28320</name>
</gene>
<accession>A0A3D8Y3A0</accession>
<evidence type="ECO:0000313" key="3">
    <source>
        <dbReference type="Proteomes" id="UP000256373"/>
    </source>
</evidence>
<evidence type="ECO:0008006" key="4">
    <source>
        <dbReference type="Google" id="ProtNLM"/>
    </source>
</evidence>
<dbReference type="RefSeq" id="WP_115834342.1">
    <property type="nucleotide sequence ID" value="NZ_QNUL01000048.1"/>
</dbReference>
<organism evidence="2 3">
    <name type="scientific">Dyadobacter luteus</name>
    <dbReference type="NCBI Taxonomy" id="2259619"/>
    <lineage>
        <taxon>Bacteria</taxon>
        <taxon>Pseudomonadati</taxon>
        <taxon>Bacteroidota</taxon>
        <taxon>Cytophagia</taxon>
        <taxon>Cytophagales</taxon>
        <taxon>Spirosomataceae</taxon>
        <taxon>Dyadobacter</taxon>
    </lineage>
</organism>
<keyword evidence="3" id="KW-1185">Reference proteome</keyword>
<feature type="region of interest" description="Disordered" evidence="1">
    <location>
        <begin position="26"/>
        <end position="49"/>
    </location>
</feature>
<reference evidence="2 3" key="1">
    <citation type="submission" date="2018-07" db="EMBL/GenBank/DDBJ databases">
        <title>Dyadobacter roseus sp. nov., isolated from rose rhizosphere soil.</title>
        <authorList>
            <person name="Chen L."/>
        </authorList>
    </citation>
    <scope>NUCLEOTIDE SEQUENCE [LARGE SCALE GENOMIC DNA]</scope>
    <source>
        <strain evidence="2 3">RS19</strain>
    </source>
</reference>
<evidence type="ECO:0000313" key="2">
    <source>
        <dbReference type="EMBL" id="REA55270.1"/>
    </source>
</evidence>
<dbReference type="EMBL" id="QNUL01000048">
    <property type="protein sequence ID" value="REA55270.1"/>
    <property type="molecule type" value="Genomic_DNA"/>
</dbReference>
<dbReference type="SUPFAM" id="SSF82185">
    <property type="entry name" value="Histone H3 K4-specific methyltransferase SET7/9 N-terminal domain"/>
    <property type="match status" value="1"/>
</dbReference>
<dbReference type="Gene3D" id="2.20.110.10">
    <property type="entry name" value="Histone H3 K4-specific methyltransferase SET7/9 N-terminal domain"/>
    <property type="match status" value="1"/>
</dbReference>
<proteinExistence type="predicted"/>
<dbReference type="Proteomes" id="UP000256373">
    <property type="component" value="Unassembled WGS sequence"/>
</dbReference>
<evidence type="ECO:0000256" key="1">
    <source>
        <dbReference type="SAM" id="MobiDB-lite"/>
    </source>
</evidence>
<sequence>MQRLILILCFLTVFVPITVFGQDAKKETPPSWLPKETAKPDSLNNKKAQSGGLKSLVSALDPSIGASLPGGKSQSTSVSSLFGETIPDLGLRVKEYKSQKEERKRRKEKVKLARVQYEGIPIQSLSVKFGSGDRANLESFHVLKESATLDPYVRATETRWYDTKTKRLSSSLIKDKKQALLLHGSYRKYSGENLIEEGNYYKGVKDGRWVKYDTKFNLIDKSVWYRGFPADSRITYYDSAHTQVKEVMPVMFGKLEGEFLQYYKEGQLMTNGKFENGQKVGRWIEYYQFRRQRKKEIQYPKNSWDEEFEPFVLREWDDKGKLLYDYTKDPRASVEEESEVENP</sequence>
<protein>
    <recommendedName>
        <fullName evidence="4">Toxin-antitoxin system YwqK family antitoxin</fullName>
    </recommendedName>
</protein>
<name>A0A3D8Y3A0_9BACT</name>